<dbReference type="AlphaFoldDB" id="A0A5B6X1N3"/>
<dbReference type="OrthoDB" id="999035at2759"/>
<comment type="caution">
    <text evidence="2">The sequence shown here is derived from an EMBL/GenBank/DDBJ whole genome shotgun (WGS) entry which is preliminary data.</text>
</comment>
<feature type="region of interest" description="Disordered" evidence="1">
    <location>
        <begin position="96"/>
        <end position="158"/>
    </location>
</feature>
<keyword evidence="2" id="KW-0808">Transferase</keyword>
<evidence type="ECO:0000313" key="3">
    <source>
        <dbReference type="Proteomes" id="UP000325315"/>
    </source>
</evidence>
<organism evidence="2 3">
    <name type="scientific">Gossypium australe</name>
    <dbReference type="NCBI Taxonomy" id="47621"/>
    <lineage>
        <taxon>Eukaryota</taxon>
        <taxon>Viridiplantae</taxon>
        <taxon>Streptophyta</taxon>
        <taxon>Embryophyta</taxon>
        <taxon>Tracheophyta</taxon>
        <taxon>Spermatophyta</taxon>
        <taxon>Magnoliopsida</taxon>
        <taxon>eudicotyledons</taxon>
        <taxon>Gunneridae</taxon>
        <taxon>Pentapetalae</taxon>
        <taxon>rosids</taxon>
        <taxon>malvids</taxon>
        <taxon>Malvales</taxon>
        <taxon>Malvaceae</taxon>
        <taxon>Malvoideae</taxon>
        <taxon>Gossypium</taxon>
    </lineage>
</organism>
<reference evidence="3" key="1">
    <citation type="journal article" date="2019" name="Plant Biotechnol. J.">
        <title>Genome sequencing of the Australian wild diploid species Gossypium australe highlights disease resistance and delayed gland morphogenesis.</title>
        <authorList>
            <person name="Cai Y."/>
            <person name="Cai X."/>
            <person name="Wang Q."/>
            <person name="Wang P."/>
            <person name="Zhang Y."/>
            <person name="Cai C."/>
            <person name="Xu Y."/>
            <person name="Wang K."/>
            <person name="Zhou Z."/>
            <person name="Wang C."/>
            <person name="Geng S."/>
            <person name="Li B."/>
            <person name="Dong Q."/>
            <person name="Hou Y."/>
            <person name="Wang H."/>
            <person name="Ai P."/>
            <person name="Liu Z."/>
            <person name="Yi F."/>
            <person name="Sun M."/>
            <person name="An G."/>
            <person name="Cheng J."/>
            <person name="Zhang Y."/>
            <person name="Shi Q."/>
            <person name="Xie Y."/>
            <person name="Shi X."/>
            <person name="Chang Y."/>
            <person name="Huang F."/>
            <person name="Chen Y."/>
            <person name="Hong S."/>
            <person name="Mi L."/>
            <person name="Sun Q."/>
            <person name="Zhang L."/>
            <person name="Zhou B."/>
            <person name="Peng R."/>
            <person name="Zhang X."/>
            <person name="Liu F."/>
        </authorList>
    </citation>
    <scope>NUCLEOTIDE SEQUENCE [LARGE SCALE GENOMIC DNA]</scope>
    <source>
        <strain evidence="3">cv. PA1801</strain>
    </source>
</reference>
<keyword evidence="3" id="KW-1185">Reference proteome</keyword>
<name>A0A5B6X1N3_9ROSI</name>
<dbReference type="GO" id="GO:0032259">
    <property type="term" value="P:methylation"/>
    <property type="evidence" value="ECO:0007669"/>
    <property type="project" value="UniProtKB-KW"/>
</dbReference>
<dbReference type="EMBL" id="SMMG02000001">
    <property type="protein sequence ID" value="KAA3486915.1"/>
    <property type="molecule type" value="Genomic_DNA"/>
</dbReference>
<evidence type="ECO:0000256" key="1">
    <source>
        <dbReference type="SAM" id="MobiDB-lite"/>
    </source>
</evidence>
<dbReference type="GO" id="GO:0008168">
    <property type="term" value="F:methyltransferase activity"/>
    <property type="evidence" value="ECO:0007669"/>
    <property type="project" value="UniProtKB-KW"/>
</dbReference>
<proteinExistence type="predicted"/>
<dbReference type="PANTHER" id="PTHR32108:SF5">
    <property type="entry name" value="DYNACTIN SUBUNIT 1-LIKE"/>
    <property type="match status" value="1"/>
</dbReference>
<keyword evidence="2" id="KW-0489">Methyltransferase</keyword>
<gene>
    <name evidence="2" type="ORF">EPI10_030783</name>
</gene>
<sequence>MEKKQSESFRQYAQRWREVATQVQSPLLEKETTMLFINTLKAPKEWENRRGRKRQKIQPRERKKMKKQDPSAQNIQNYEDGPAVDGWERSLAWKRTQKISSKKSQSTNTDGQARPFWLRIQARCKAKGERAGEETRKNKSVTEWERGQMGTDDLSPYI</sequence>
<protein>
    <submittedName>
        <fullName evidence="2">Trans-resveratrol di-O-methyltransferase-like</fullName>
    </submittedName>
</protein>
<dbReference type="Proteomes" id="UP000325315">
    <property type="component" value="Unassembled WGS sequence"/>
</dbReference>
<evidence type="ECO:0000313" key="2">
    <source>
        <dbReference type="EMBL" id="KAA3486915.1"/>
    </source>
</evidence>
<feature type="compositionally biased region" description="Basic residues" evidence="1">
    <location>
        <begin position="50"/>
        <end position="66"/>
    </location>
</feature>
<feature type="region of interest" description="Disordered" evidence="1">
    <location>
        <begin position="43"/>
        <end position="83"/>
    </location>
</feature>
<feature type="compositionally biased region" description="Basic and acidic residues" evidence="1">
    <location>
        <begin position="126"/>
        <end position="146"/>
    </location>
</feature>
<accession>A0A5B6X1N3</accession>
<dbReference type="PANTHER" id="PTHR32108">
    <property type="entry name" value="DNA-DIRECTED RNA POLYMERASE SUBUNIT ALPHA"/>
    <property type="match status" value="1"/>
</dbReference>